<dbReference type="SUPFAM" id="SSF48371">
    <property type="entry name" value="ARM repeat"/>
    <property type="match status" value="1"/>
</dbReference>
<evidence type="ECO:0000313" key="1">
    <source>
        <dbReference type="EMBL" id="KAG8238413.1"/>
    </source>
</evidence>
<dbReference type="GO" id="GO:0000796">
    <property type="term" value="C:condensin complex"/>
    <property type="evidence" value="ECO:0007669"/>
    <property type="project" value="InterPro"/>
</dbReference>
<accession>A0A8K0PB21</accession>
<name>A0A8K0PB21_LADFU</name>
<dbReference type="InterPro" id="IPR027165">
    <property type="entry name" value="CND3"/>
</dbReference>
<gene>
    <name evidence="1" type="ORF">J437_LFUL011584</name>
</gene>
<organism evidence="1 2">
    <name type="scientific">Ladona fulva</name>
    <name type="common">Scarce chaser dragonfly</name>
    <name type="synonym">Libellula fulva</name>
    <dbReference type="NCBI Taxonomy" id="123851"/>
    <lineage>
        <taxon>Eukaryota</taxon>
        <taxon>Metazoa</taxon>
        <taxon>Ecdysozoa</taxon>
        <taxon>Arthropoda</taxon>
        <taxon>Hexapoda</taxon>
        <taxon>Insecta</taxon>
        <taxon>Pterygota</taxon>
        <taxon>Palaeoptera</taxon>
        <taxon>Odonata</taxon>
        <taxon>Epiprocta</taxon>
        <taxon>Anisoptera</taxon>
        <taxon>Libelluloidea</taxon>
        <taxon>Libellulidae</taxon>
        <taxon>Ladona</taxon>
    </lineage>
</organism>
<dbReference type="OrthoDB" id="27187at2759"/>
<dbReference type="GO" id="GO:0007076">
    <property type="term" value="P:mitotic chromosome condensation"/>
    <property type="evidence" value="ECO:0007669"/>
    <property type="project" value="InterPro"/>
</dbReference>
<reference evidence="1" key="2">
    <citation type="submission" date="2017-10" db="EMBL/GenBank/DDBJ databases">
        <title>Ladona fulva Genome sequencing and assembly.</title>
        <authorList>
            <person name="Murali S."/>
            <person name="Richards S."/>
            <person name="Bandaranaike D."/>
            <person name="Bellair M."/>
            <person name="Blankenburg K."/>
            <person name="Chao H."/>
            <person name="Dinh H."/>
            <person name="Doddapaneni H."/>
            <person name="Dugan-Rocha S."/>
            <person name="Elkadiri S."/>
            <person name="Gnanaolivu R."/>
            <person name="Hernandez B."/>
            <person name="Skinner E."/>
            <person name="Javaid M."/>
            <person name="Lee S."/>
            <person name="Li M."/>
            <person name="Ming W."/>
            <person name="Munidasa M."/>
            <person name="Muniz J."/>
            <person name="Nguyen L."/>
            <person name="Hughes D."/>
            <person name="Osuji N."/>
            <person name="Pu L.-L."/>
            <person name="Puazo M."/>
            <person name="Qu C."/>
            <person name="Quiroz J."/>
            <person name="Raj R."/>
            <person name="Weissenberger G."/>
            <person name="Xin Y."/>
            <person name="Zou X."/>
            <person name="Han Y."/>
            <person name="Worley K."/>
            <person name="Muzny D."/>
            <person name="Gibbs R."/>
        </authorList>
    </citation>
    <scope>NUCLEOTIDE SEQUENCE</scope>
    <source>
        <strain evidence="1">Sampled in the wild</strain>
    </source>
</reference>
<comment type="caution">
    <text evidence="1">The sequence shown here is derived from an EMBL/GenBank/DDBJ whole genome shotgun (WGS) entry which is preliminary data.</text>
</comment>
<dbReference type="EMBL" id="KZ309354">
    <property type="protein sequence ID" value="KAG8238413.1"/>
    <property type="molecule type" value="Genomic_DNA"/>
</dbReference>
<dbReference type="InterPro" id="IPR016024">
    <property type="entry name" value="ARM-type_fold"/>
</dbReference>
<protein>
    <recommendedName>
        <fullName evidence="3">Condensin complex subunit 3</fullName>
    </recommendedName>
</protein>
<dbReference type="PANTHER" id="PTHR14418">
    <property type="entry name" value="CONDENSIN COMPLEX SUBUNIT 3-RELATED"/>
    <property type="match status" value="1"/>
</dbReference>
<evidence type="ECO:0008006" key="3">
    <source>
        <dbReference type="Google" id="ProtNLM"/>
    </source>
</evidence>
<dbReference type="AlphaFoldDB" id="A0A8K0PB21"/>
<dbReference type="GO" id="GO:0005737">
    <property type="term" value="C:cytoplasm"/>
    <property type="evidence" value="ECO:0007669"/>
    <property type="project" value="TreeGrafter"/>
</dbReference>
<dbReference type="InterPro" id="IPR011989">
    <property type="entry name" value="ARM-like"/>
</dbReference>
<dbReference type="GO" id="GO:0000793">
    <property type="term" value="C:condensed chromosome"/>
    <property type="evidence" value="ECO:0007669"/>
    <property type="project" value="TreeGrafter"/>
</dbReference>
<dbReference type="Gene3D" id="1.25.10.10">
    <property type="entry name" value="Leucine-rich Repeat Variant"/>
    <property type="match status" value="1"/>
</dbReference>
<evidence type="ECO:0000313" key="2">
    <source>
        <dbReference type="Proteomes" id="UP000792457"/>
    </source>
</evidence>
<keyword evidence="2" id="KW-1185">Reference proteome</keyword>
<sequence>MSLRRLSDLAVYCMGDLVIQSNEYFYLLIRAPTTVNYLSLRYEYYFQHDFEDFMKVFIQCLIVPLSHGEKHVSIERTLDFAAKFCVSFVPDMEENEDDETSDPLLNGMFQFLFKSHRSASETVRFRVCQFANRLLASMPPNAGLDTNTWDQLHSCMSERLKDKKTSIRAQAVMALQRLQDPSDENCSVIQALKFHLSKDPSAEVRQAVLSIIAATNSTVMDVVFRTRDVSETVRRHAYAFLAEKVDVRVLSIHHRERILKAGLNDRSESVSSFVRKVLLSNWLKSCDDDILKLLASFDVVNWTDAEFLETVLKCFFNKFEIDDLLTCLELNEETKTVPLDNLSPERALFWRYMAQYLDHIDNEKIEKVLPNLSPMCEYIR</sequence>
<reference evidence="1" key="1">
    <citation type="submission" date="2013-04" db="EMBL/GenBank/DDBJ databases">
        <authorList>
            <person name="Qu J."/>
            <person name="Murali S.C."/>
            <person name="Bandaranaike D."/>
            <person name="Bellair M."/>
            <person name="Blankenburg K."/>
            <person name="Chao H."/>
            <person name="Dinh H."/>
            <person name="Doddapaneni H."/>
            <person name="Downs B."/>
            <person name="Dugan-Rocha S."/>
            <person name="Elkadiri S."/>
            <person name="Gnanaolivu R.D."/>
            <person name="Hernandez B."/>
            <person name="Javaid M."/>
            <person name="Jayaseelan J.C."/>
            <person name="Lee S."/>
            <person name="Li M."/>
            <person name="Ming W."/>
            <person name="Munidasa M."/>
            <person name="Muniz J."/>
            <person name="Nguyen L."/>
            <person name="Ongeri F."/>
            <person name="Osuji N."/>
            <person name="Pu L.-L."/>
            <person name="Puazo M."/>
            <person name="Qu C."/>
            <person name="Quiroz J."/>
            <person name="Raj R."/>
            <person name="Weissenberger G."/>
            <person name="Xin Y."/>
            <person name="Zou X."/>
            <person name="Han Y."/>
            <person name="Richards S."/>
            <person name="Worley K."/>
            <person name="Muzny D."/>
            <person name="Gibbs R."/>
        </authorList>
    </citation>
    <scope>NUCLEOTIDE SEQUENCE</scope>
    <source>
        <strain evidence="1">Sampled in the wild</strain>
    </source>
</reference>
<feature type="non-terminal residue" evidence="1">
    <location>
        <position position="380"/>
    </location>
</feature>
<dbReference type="Proteomes" id="UP000792457">
    <property type="component" value="Unassembled WGS sequence"/>
</dbReference>
<dbReference type="PANTHER" id="PTHR14418:SF5">
    <property type="entry name" value="CONDENSIN COMPLEX SUBUNIT 3"/>
    <property type="match status" value="1"/>
</dbReference>
<proteinExistence type="predicted"/>